<dbReference type="EMBL" id="VEVO01004652">
    <property type="protein sequence ID" value="KAF0021581.1"/>
    <property type="molecule type" value="Genomic_DNA"/>
</dbReference>
<evidence type="ECO:0000313" key="2">
    <source>
        <dbReference type="EMBL" id="KAF0021581.1"/>
    </source>
</evidence>
<organism evidence="2 3">
    <name type="scientific">Scophthalmus maximus</name>
    <name type="common">Turbot</name>
    <name type="synonym">Psetta maxima</name>
    <dbReference type="NCBI Taxonomy" id="52904"/>
    <lineage>
        <taxon>Eukaryota</taxon>
        <taxon>Metazoa</taxon>
        <taxon>Chordata</taxon>
        <taxon>Craniata</taxon>
        <taxon>Vertebrata</taxon>
        <taxon>Euteleostomi</taxon>
        <taxon>Actinopterygii</taxon>
        <taxon>Neopterygii</taxon>
        <taxon>Teleostei</taxon>
        <taxon>Neoteleostei</taxon>
        <taxon>Acanthomorphata</taxon>
        <taxon>Carangaria</taxon>
        <taxon>Pleuronectiformes</taxon>
        <taxon>Pleuronectoidei</taxon>
        <taxon>Scophthalmidae</taxon>
        <taxon>Scophthalmus</taxon>
    </lineage>
</organism>
<proteinExistence type="predicted"/>
<dbReference type="Proteomes" id="UP000438429">
    <property type="component" value="Unassembled WGS sequence"/>
</dbReference>
<sequence length="91" mass="10414">MSEQTSRLQELRRQLCSGSGSGTDQDQDLELELQAAREELRLALRREKENQERSGRREAELDSLSRALRVKEGVIRVSERDNDVTTMILIG</sequence>
<feature type="region of interest" description="Disordered" evidence="1">
    <location>
        <begin position="1"/>
        <end position="28"/>
    </location>
</feature>
<name>A0A6A4RQN6_SCOMX</name>
<evidence type="ECO:0000256" key="1">
    <source>
        <dbReference type="SAM" id="MobiDB-lite"/>
    </source>
</evidence>
<gene>
    <name evidence="2" type="ORF">F2P81_026166</name>
</gene>
<dbReference type="AlphaFoldDB" id="A0A6A4RQN6"/>
<comment type="caution">
    <text evidence="2">The sequence shown here is derived from an EMBL/GenBank/DDBJ whole genome shotgun (WGS) entry which is preliminary data.</text>
</comment>
<reference evidence="2 3" key="1">
    <citation type="submission" date="2019-06" db="EMBL/GenBank/DDBJ databases">
        <title>Draft genomes of female and male turbot (Scophthalmus maximus).</title>
        <authorList>
            <person name="Xu H."/>
            <person name="Xu X.-W."/>
            <person name="Shao C."/>
            <person name="Chen S."/>
        </authorList>
    </citation>
    <scope>NUCLEOTIDE SEQUENCE [LARGE SCALE GENOMIC DNA]</scope>
    <source>
        <strain evidence="2">Ysfricsl-2016a</strain>
        <tissue evidence="2">Blood</tissue>
    </source>
</reference>
<accession>A0A6A4RQN6</accession>
<evidence type="ECO:0000313" key="3">
    <source>
        <dbReference type="Proteomes" id="UP000438429"/>
    </source>
</evidence>
<protein>
    <submittedName>
        <fullName evidence="2">Uncharacterized protein</fullName>
    </submittedName>
</protein>